<dbReference type="AlphaFoldDB" id="A0A1Z5YRD6"/>
<accession>A0A1Z5YRD6</accession>
<organism evidence="1 2">
    <name type="scientific">Acetobacter cibinongensis</name>
    <dbReference type="NCBI Taxonomy" id="146475"/>
    <lineage>
        <taxon>Bacteria</taxon>
        <taxon>Pseudomonadati</taxon>
        <taxon>Pseudomonadota</taxon>
        <taxon>Alphaproteobacteria</taxon>
        <taxon>Acetobacterales</taxon>
        <taxon>Acetobacteraceae</taxon>
        <taxon>Acetobacter</taxon>
    </lineage>
</organism>
<sequence>MSDSASISPHNISSLWYTRCPVPTATGIALDKGWLRESLLNKGIHLHSLRDAPEENVRSAHFNHNLHGLFREGGNIPAIWARSRGQDTVVVGLTWVDEAQFILVRPESQITSAADLAGKTLALPLRPDDTIDFARAMALHGYVSVLATLGLSLKAVTIREFKAGPTRFTQGHNDTKPWRDVIADALLEDRVDAIYAKGAQAVALQREHGLRIIADINAFTDQKFKINNGTPRPVTVDRLFAQTRPDLVAHYLAVLQRAAIWAKTHEEQVFEIVGRETNTTAPDAFAAYGHALPQSLEISLEPEWINALEIQKNFLLHHGFINTDFDIHEWIDPRPLREASSLSTAA</sequence>
<comment type="caution">
    <text evidence="1">The sequence shown here is derived from an EMBL/GenBank/DDBJ whole genome shotgun (WGS) entry which is preliminary data.</text>
</comment>
<protein>
    <recommendedName>
        <fullName evidence="3">Monooxygenase</fullName>
    </recommendedName>
</protein>
<evidence type="ECO:0000313" key="2">
    <source>
        <dbReference type="Proteomes" id="UP000196086"/>
    </source>
</evidence>
<proteinExistence type="predicted"/>
<gene>
    <name evidence="1" type="ORF">HK14_15145</name>
</gene>
<name>A0A1Z5YRD6_9PROT</name>
<dbReference type="Gene3D" id="3.40.190.10">
    <property type="entry name" value="Periplasmic binding protein-like II"/>
    <property type="match status" value="1"/>
</dbReference>
<dbReference type="PANTHER" id="PTHR30024">
    <property type="entry name" value="ALIPHATIC SULFONATES-BINDING PROTEIN-RELATED"/>
    <property type="match status" value="1"/>
</dbReference>
<dbReference type="SUPFAM" id="SSF53850">
    <property type="entry name" value="Periplasmic binding protein-like II"/>
    <property type="match status" value="1"/>
</dbReference>
<dbReference type="Gene3D" id="3.40.190.270">
    <property type="match status" value="1"/>
</dbReference>
<dbReference type="PANTHER" id="PTHR30024:SF21">
    <property type="entry name" value="ABC TRANSPORTER SUBSTRATE-BINDING PROTEIN"/>
    <property type="match status" value="1"/>
</dbReference>
<dbReference type="EMBL" id="JOMQ01000082">
    <property type="protein sequence ID" value="OUI98889.1"/>
    <property type="molecule type" value="Genomic_DNA"/>
</dbReference>
<reference evidence="1 2" key="1">
    <citation type="submission" date="2014-06" db="EMBL/GenBank/DDBJ databases">
        <authorList>
            <person name="Ju J."/>
            <person name="Zhang J."/>
        </authorList>
    </citation>
    <scope>NUCLEOTIDE SEQUENCE [LARGE SCALE GENOMIC DNA]</scope>
    <source>
        <strain evidence="1 2">DsW_47</strain>
    </source>
</reference>
<evidence type="ECO:0000313" key="1">
    <source>
        <dbReference type="EMBL" id="OUI98889.1"/>
    </source>
</evidence>
<dbReference type="OrthoDB" id="7467011at2"/>
<evidence type="ECO:0008006" key="3">
    <source>
        <dbReference type="Google" id="ProtNLM"/>
    </source>
</evidence>
<dbReference type="RefSeq" id="WP_133058429.1">
    <property type="nucleotide sequence ID" value="NZ_JOMQ01000082.1"/>
</dbReference>
<dbReference type="Proteomes" id="UP000196086">
    <property type="component" value="Unassembled WGS sequence"/>
</dbReference>